<evidence type="ECO:0000259" key="6">
    <source>
        <dbReference type="Pfam" id="PF12255"/>
    </source>
</evidence>
<comment type="subcellular location">
    <subcellularLocation>
        <location evidence="1">Secreted</location>
    </subcellularLocation>
</comment>
<name>A0A0K1ERU7_CHOCO</name>
<feature type="domain" description="Insecticide toxin TcdB middle/N-terminal" evidence="7">
    <location>
        <begin position="696"/>
        <end position="827"/>
    </location>
</feature>
<dbReference type="GO" id="GO:0005737">
    <property type="term" value="C:cytoplasm"/>
    <property type="evidence" value="ECO:0007669"/>
    <property type="project" value="InterPro"/>
</dbReference>
<dbReference type="KEGG" id="ccro:CMC5_077980"/>
<dbReference type="Pfam" id="PF03534">
    <property type="entry name" value="SpvB"/>
    <property type="match status" value="1"/>
</dbReference>
<dbReference type="InterPro" id="IPR013517">
    <property type="entry name" value="FG-GAP"/>
</dbReference>
<dbReference type="InterPro" id="IPR022044">
    <property type="entry name" value="TcdB_toxin_mid/C"/>
</dbReference>
<evidence type="ECO:0000256" key="3">
    <source>
        <dbReference type="ARBA" id="ARBA00022729"/>
    </source>
</evidence>
<dbReference type="InterPro" id="IPR003284">
    <property type="entry name" value="Sal_SpvB"/>
</dbReference>
<dbReference type="PRINTS" id="PR01341">
    <property type="entry name" value="SALSPVBPROT"/>
</dbReference>
<feature type="region of interest" description="Disordered" evidence="5">
    <location>
        <begin position="1"/>
        <end position="72"/>
    </location>
</feature>
<feature type="compositionally biased region" description="Low complexity" evidence="5">
    <location>
        <begin position="14"/>
        <end position="24"/>
    </location>
</feature>
<evidence type="ECO:0000256" key="5">
    <source>
        <dbReference type="SAM" id="MobiDB-lite"/>
    </source>
</evidence>
<dbReference type="EMBL" id="CP012159">
    <property type="protein sequence ID" value="AKT43566.1"/>
    <property type="molecule type" value="Genomic_DNA"/>
</dbReference>
<dbReference type="InterPro" id="IPR022045">
    <property type="entry name" value="TcdB_toxin_mid/N"/>
</dbReference>
<evidence type="ECO:0000259" key="7">
    <source>
        <dbReference type="Pfam" id="PF12256"/>
    </source>
</evidence>
<dbReference type="Proteomes" id="UP000067626">
    <property type="component" value="Chromosome"/>
</dbReference>
<dbReference type="OrthoDB" id="9757552at2"/>
<dbReference type="Pfam" id="PF12255">
    <property type="entry name" value="TcdB_toxin_midC"/>
    <property type="match status" value="1"/>
</dbReference>
<dbReference type="InterPro" id="IPR022385">
    <property type="entry name" value="Rhs_assc_core"/>
</dbReference>
<evidence type="ECO:0000313" key="8">
    <source>
        <dbReference type="EMBL" id="AKT43566.1"/>
    </source>
</evidence>
<dbReference type="PANTHER" id="PTHR32305:SF15">
    <property type="entry name" value="PROTEIN RHSA-RELATED"/>
    <property type="match status" value="1"/>
</dbReference>
<dbReference type="SUPFAM" id="SSF69318">
    <property type="entry name" value="Integrin alpha N-terminal domain"/>
    <property type="match status" value="1"/>
</dbReference>
<dbReference type="InterPro" id="IPR028994">
    <property type="entry name" value="Integrin_alpha_N"/>
</dbReference>
<dbReference type="STRING" id="52.CMC5_077980"/>
<keyword evidence="2" id="KW-0964">Secreted</keyword>
<proteinExistence type="predicted"/>
<keyword evidence="4" id="KW-0843">Virulence</keyword>
<evidence type="ECO:0000256" key="4">
    <source>
        <dbReference type="ARBA" id="ARBA00023026"/>
    </source>
</evidence>
<protein>
    <submittedName>
        <fullName evidence="8">Toxin</fullName>
    </submittedName>
</protein>
<reference evidence="8 9" key="1">
    <citation type="submission" date="2015-07" db="EMBL/GenBank/DDBJ databases">
        <title>Genome analysis of myxobacterium Chondromyces crocatus Cm c5 reveals a high potential for natural compound synthesis and the genetic basis for the loss of fruiting body formation.</title>
        <authorList>
            <person name="Zaburannyi N."/>
            <person name="Bunk B."/>
            <person name="Maier J."/>
            <person name="Overmann J."/>
            <person name="Mueller R."/>
        </authorList>
    </citation>
    <scope>NUCLEOTIDE SEQUENCE [LARGE SCALE GENOMIC DNA]</scope>
    <source>
        <strain evidence="8 9">Cm c5</strain>
    </source>
</reference>
<feature type="domain" description="Insecticide toxin TcdB middle/C-terminal" evidence="6">
    <location>
        <begin position="910"/>
        <end position="1022"/>
    </location>
</feature>
<keyword evidence="9" id="KW-1185">Reference proteome</keyword>
<dbReference type="NCBIfam" id="TIGR03696">
    <property type="entry name" value="Rhs_assc_core"/>
    <property type="match status" value="1"/>
</dbReference>
<dbReference type="Pfam" id="PF12256">
    <property type="entry name" value="TcdB_toxin_midN"/>
    <property type="match status" value="1"/>
</dbReference>
<evidence type="ECO:0000256" key="1">
    <source>
        <dbReference type="ARBA" id="ARBA00004613"/>
    </source>
</evidence>
<feature type="compositionally biased region" description="Basic and acidic residues" evidence="5">
    <location>
        <begin position="1"/>
        <end position="10"/>
    </location>
</feature>
<sequence>MNPRRTRDDVQDQAAPSAAASSGSKEGGERAEASPPRGLTPVAAPSPSLPKGGGAIRGIGEKFSVSPATGTGSLTVPIAVSPGRAGAQPDLGLSYDSSTGNGLFGAGWQLSAPRITRKTDKGLPRYEDALESDTFVLSGAEDLVPVPDEHGALTPEIDGEESVLRYRPRTEGLFARIERRTNTTTGRTYWTVTTRDNITSLYGKADEGRIADPKNARRVFAWLLEETRDDRGHVTTYEYKAEDLAGASQAATYEAHRHAGLSPEANRHLKRIRYGNVTPGDDETMLFEVVFDYGEHDEAVPTPEEVQPWSRRQDPFSTYRAGFEVRTARLCRRVLVFHHMAELDPEATSSAPGDFAPTLVRSTDFVYDDNPVLTKLTAVTHSGYVRESNGSGYQKKSFPPVEFGYSEPELDTTVRFLDKESVRDLAGALQGSTQWVDLDGEGLPGLLVRQGSALLYKRNLGAGQLGPARALPSRPSLAASGLQVLDLDADGQKEMVFFERPVAGYFDRTEEEAWAPFRAFPAQPVIDWSDPNLQFVDLNGDGSDDVLIARGTTLVWYPSRAKGGFEPPVTLAAPRDGERGAALLFTDGHHTVFLADMSGDGLSDLVRVTNGNVCYWPNLGHGRFGAKVILHGAPWFDHADKFDPRRVRLADVDGSGTTDVLYVRGDGIWWYPNQAGNGLGTGVKFPSMPDHSLHSTLAVLDLLGTGTGCLVWSSPLPGFAAAPLRYMDLLAGKKPHLMTSVKNNLGLETRLQYAPSTKFFLQDRAAGTPWVTKLPFPVHVVERVESYDHVSRVRFASEYRYHHGYFDGEEREFRGFGLVEQVDTEAFSAARGVGLFPEVTPVNGELPQPPVLTKTWLHTGAWRKGAEISQQYEKEYYQGESGGGGGGLVEEPRLPDTILPAGLTPDEMRQACRALRGQTLRQEVYALDGSEAETRPYSVVESSHAVRREQAMRGETPGVFLVSPREAISLYYERHEDAEGRLDPRVTHAFTLEVDAFGVARASVAVAYPRRHGPSTVAAQNELHVTLTEMEVVHLANASDGYRLGIPIATRTYELHGLTTPTGVYAFEDVVTAVAEARGKAARAYEDWPPSGGSPMPSLPERRLIEDMRVRYQDSDNLPAPLALGVVDVHALPYESYQLALTQGQIDTTYNDGSTRVTSGILLEGGYVQLPDEAGWWIPSGRQIFDAAKFFLPTSVLNPWGTVSTVEYDDYHLLVERTEDALGNEVVVTNDYRVLSPVMITEPNGNRGAVQLDALGMVVATAVMGKLGSLDGDTLDDPTTTLEIDLFRYMNTGKPSVIHARARETHGDPNTRWQEIYTYSDGSGREIMRKLQAAPGLAPLLDEHGHPVLGLDGKPEMATADPRWVGNGRTVVDNKGNPIKQYEPYFSSTFEFEDDEVLMHWGVTPVLRYDPLGRLVRTDFPDGTCARVEFSPWSQTSWDANDTVLDPGNLWFAARQPGATPTPSAADQRAATLAAAHAGTPAVVHVDPLGRAVVGVADLGGGTKLLTTTTLDLEGNPRIITDARGNDCMVYTFDVAGRKVHQHSIDAGTRWMLSDVLGSPLRGWDSRGHTLRTTYDVLRRPTGLWVQQGIDPEVLAERTVYGEGVPSAATLNLRGKVYQQYDGAGLVTSDGFDFKGNLLGSTRTLAVDYQNQLDWDATPAPALEVETFTSTTAYDALNRPVSTTTPDQSETRPTYNEAGQLEAVDVRLRDAPTPTSFVDDIAYSAKGQRERITYGNGIITEYTHDPLTFRLTRLKSTRVADSVVLQDLHYTHDPVGNIILIDDKAQQSLYHNSQLVEPVSRYEYDALYRLIHAEGREHAGQNANIQQDAEGFPLVQSAHPNDPQALRAYTESYDYDEVGNLLTMAHQAVGGGWSRHYEIDDDSNRLLSTSLPGDLSSGPYSAHYSYDPHGNMTSMPHLVSIVWDFENQQREVDLGGGGIAYYVYDATGKRVRKAWEHNGIIEERIYLGGYELYRRREGVNANLVLERETLHVRDDDRRIAMVETETVEASAAVPLPQSRIRCQLENHLGSAALELDETGMVISYEEYHPYGTTAYWSAPSGIEVSLKRYRYTRKERDKETGLYYHGARFYACWLGRWISTDPAGVEYGPNLYEYVKANPVRFHDPSGMSPEDDVPDYGLEFMQRLVVAQAVESGIKPPTAEEQKAQQAAQSQARAQKAVTSRTTAPVGLRALQQMAPSTQNSVFVQGSHLSGALNAGTAVGLAGAVAGATGAGAVVAFGPSTVTAIGLGVARVSPIVGRVGAGIMRARSAVAQGGTKVGQLGARYRQQIEQALDGMLEAAQQGAGPLEALAGAGIGGGAGVVGGGLKGQGGRLLDEIGDVLSLMVGRGSGGTSKPAAIGASARTVIDDVIEETMRGKGNITSRYTLTVNEALEAGERWVGKGYKEIGVPGSGVFRSADGTRQFRIDPTSVAGTHDPWVKHIHLEVLDKNGRKAATNNHIEFKE</sequence>
<dbReference type="PANTHER" id="PTHR32305">
    <property type="match status" value="1"/>
</dbReference>
<organism evidence="8 9">
    <name type="scientific">Chondromyces crocatus</name>
    <dbReference type="NCBI Taxonomy" id="52"/>
    <lineage>
        <taxon>Bacteria</taxon>
        <taxon>Pseudomonadati</taxon>
        <taxon>Myxococcota</taxon>
        <taxon>Polyangia</taxon>
        <taxon>Polyangiales</taxon>
        <taxon>Polyangiaceae</taxon>
        <taxon>Chondromyces</taxon>
    </lineage>
</organism>
<dbReference type="GO" id="GO:0005576">
    <property type="term" value="C:extracellular region"/>
    <property type="evidence" value="ECO:0007669"/>
    <property type="project" value="UniProtKB-SubCell"/>
</dbReference>
<dbReference type="Gene3D" id="2.180.10.10">
    <property type="entry name" value="RHS repeat-associated core"/>
    <property type="match status" value="1"/>
</dbReference>
<dbReference type="NCBIfam" id="TIGR01643">
    <property type="entry name" value="YD_repeat_2x"/>
    <property type="match status" value="1"/>
</dbReference>
<dbReference type="InterPro" id="IPR050708">
    <property type="entry name" value="T6SS_VgrG/RHS"/>
</dbReference>
<accession>A0A0K1ERU7</accession>
<keyword evidence="3" id="KW-0732">Signal</keyword>
<dbReference type="Pfam" id="PF13517">
    <property type="entry name" value="FG-GAP_3"/>
    <property type="match status" value="1"/>
</dbReference>
<dbReference type="RefSeq" id="WP_063796427.1">
    <property type="nucleotide sequence ID" value="NZ_CP012159.1"/>
</dbReference>
<gene>
    <name evidence="8" type="ORF">CMC5_077980</name>
</gene>
<dbReference type="InterPro" id="IPR006530">
    <property type="entry name" value="YD"/>
</dbReference>
<dbReference type="PATRIC" id="fig|52.7.peg.8577"/>
<evidence type="ECO:0000256" key="2">
    <source>
        <dbReference type="ARBA" id="ARBA00022525"/>
    </source>
</evidence>
<evidence type="ECO:0000313" key="9">
    <source>
        <dbReference type="Proteomes" id="UP000067626"/>
    </source>
</evidence>